<organism evidence="3 4">
    <name type="scientific">Filimonas lacunae</name>
    <dbReference type="NCBI Taxonomy" id="477680"/>
    <lineage>
        <taxon>Bacteria</taxon>
        <taxon>Pseudomonadati</taxon>
        <taxon>Bacteroidota</taxon>
        <taxon>Chitinophagia</taxon>
        <taxon>Chitinophagales</taxon>
        <taxon>Chitinophagaceae</taxon>
        <taxon>Filimonas</taxon>
    </lineage>
</organism>
<gene>
    <name evidence="3" type="ORF">SAMN05421788_101561</name>
</gene>
<dbReference type="InterPro" id="IPR026341">
    <property type="entry name" value="T9SS_type_B"/>
</dbReference>
<sequence length="2487" mass="266695">MRKKSTLIFFKTAFLLLVVLSGSFSTAWSQVDYSIGNTTNGSNYAQPNFIGFALQSPCPLQDYRESSRAQYLYLASELQAAGMLPGEIQAIKFTVSATNGADVIENLVFKIGGTSVTALSNTSWETISNAVSTSAQDYFATDGVNTFTLPVPFIWNGTDNIIIEMCNGSADAATSVTNSVNNSVTWSMMSFNCSHNYAANDLAAGSACGTNATTESGYSQMLRPNIIFNWYPTAVCDGSFGEGTVVSSATSVCGTGTVNLSWSGTLAKGMTYQWQKSPDNNTANFTDISGATSFTYTTGQNASTYYRLKITCGNGGAVKYTPGIQITSPAQVNGTFTINNSVTASDPVAGVFKSFNDAYNYIKCGINGPIVFNVVNTGTTYTEQLKLYEVVGASATNTITFNGNGATIAYTSTNTNERAVIKLNGADYFIFDNLKVTATGTTSSQYGFGFHLLNDADYNVVKNCTISMSTTTTSENYAGIVVNSADDAVNSYDPSYCDYNTFDHNTIIGGTYGVGLFSAESSAIQHNTISNNTFKNFYQYGIYFSYNYFLTIEGNDFSRPDRTASTTQTYGIYGFYISSFVKVNKNRFHTFFAAQPDNTGDFIGIRFHSVDGEVGNENIVSNNLIYDIVSRGKLFGIYSSYSDAAFYFYNTISFDDVASTATLPTYGFYQEGQSGDLVYKNNIVSITRTGAGKKYAMYFATPETIVFTTDYNNLHVASHPTCFTGYINNAEVKTLADWKIASAQDAHSTDGEPGFTDIAGGNFQPTSVLLMDKGTPVSITTDVLGATRSTTKPDIGSYEYNLPGCTTGFSAGTAYATSGNTSCSNKQVTLNLKNYDLGAGLTFTWESSPNGTNQWTAVSGDLEYPAYTFVTGTQTLYYRCAVSCNGGTPVRSTVAQITIGASFPAGTYTIDKTQPTDPAGSKNFASFKEAVAAISCGIAGPIVFDVKAGTYAEQIRIAEIPGASATNTVTFKSVDNNPATATLQYTSTKVAENYVVRLDSARFINFKALTVASTDYTYGVVFDIVNTAGNDSILNCVINAPVALTKAETCSGIYAATGFVGGNLVIKGNTIKNGAKGVFVNGATTTDNSTYATVTYSSNNIIESNTFTGTYDQAVYVANTSRLRVFNNTITINSANVNTNYGSGTAGIFVTNSDTALVVTGNNITISNNKGYVYGIALTYNNNTAAERGKVLNNKVVAVEGQTMRIYGLTSDHNSNMDVMNNTVSVASTVSGSSNGSNTVALQTLSSLNINYYNNTFINSSTKTGVYNVACYVDHQYGSEGGNVNMKNNVFANIGGGPALHYLYNPYQIKSDYNLIYSTGAVLIKQSPSSTDKNYANLAAWIADYAVDMHSIVYEPGIVSNKDVQPDVTNEKSWAMQGRGVQIAGNNVDINGNARSTTLLDGVPDLGAYEFLPTVAPPALTATPATPAAGTTQVFNMGSDTVMKITWGASVPTAVTMKRYSGVLPDGLAATEKSMYYYVDADVTGAGTYQYNVQQYYIDPWLRNVTPESVAKVGKTDATGKWVVNANSKIDSLLNILSDVNQDFLDKFTGLTDGKAPEKPVVITTPDSTTAGTRFWIPYPNTQSFWYGNGQVLKLYLGAQKATTATVTINGTSYSKTYTIPAGGVTLTSEIPKSGEWDARILTEGLSNRAILVESADPITVNVDIPAQVSSNILPTGTYSKEYTALGYNQISSYNSGIATSFVEVVADNDNTVVQITPSAATAGGRVAGVPFQVTLNRGEIYQVQGAFKTYHADQYSYECYDLTGTRVVSVPNSKGDCFPIAVFSGSSSSSVRCADYETGSELPLYQQNMPATAWGKHFLYAPMNTSLVIGETMYHIYRIQVKDPATVVKRNGTVLTGLQNNNYYQFLSNEAEAIDADKPVMVAQIQTWLLDCMNDISMESGSRESLLYLTPLGNGVNKSTLFRKYGTGRYGWTGPLPAYNYITVVLPNEGLTSLKIDGSNTFDNVITHPANAAYSVVTKRWASKDTISQITCDTLFTGTAYMPGSPTSAYSYNVGYQVPRVKLKNDAIVNQYNTSDTANAYACVGTGFKPVIALPVAASALVWKLSSVSGVTPATDITVKNPVAIDTVEMDFKDYYVYQLNQNVEFSSVGTYSIPVTAAYVEATGSCERTVDGAVHVKVVASPVADFAITYSGCVNTNAQYNGSVTSAENATAYSWTWKLGDTTTAYTQQVTKMYTKGGTYNVVLQVVTADGCAADTTKKIMVNAAPMADVISDSVGTCPGSNATFQIKDPVTNVTYNWYNTNAGGAAISTGTDYTATNVTVKQYYYIGTTLNGCNSDTMKRVVAYIIPAVAATVVEADSVGVYTVRFAWQAVTNATGYEVSTDNGLSWITPSSGATGLTHTISGLKPLQTVTLIVRALGGCEIKESNTATATTLSDKVFIPNSFTPNGDGKNDVLKVYSQNIKTLRFMVFNQWGEKVFETSDVSIGWNGAYNGKPQPSGVYMYVSRMELTTGEVVEKKGTINLVR</sequence>
<dbReference type="Proteomes" id="UP000186917">
    <property type="component" value="Unassembled WGS sequence"/>
</dbReference>
<feature type="signal peptide" evidence="1">
    <location>
        <begin position="1"/>
        <end position="27"/>
    </location>
</feature>
<feature type="chain" id="PRO_5012387996" evidence="1">
    <location>
        <begin position="28"/>
        <end position="2487"/>
    </location>
</feature>
<dbReference type="CDD" id="cd00146">
    <property type="entry name" value="PKD"/>
    <property type="match status" value="1"/>
</dbReference>
<evidence type="ECO:0000259" key="2">
    <source>
        <dbReference type="PROSITE" id="PS50093"/>
    </source>
</evidence>
<dbReference type="InterPro" id="IPR012334">
    <property type="entry name" value="Pectin_lyas_fold"/>
</dbReference>
<dbReference type="InterPro" id="IPR035986">
    <property type="entry name" value="PKD_dom_sf"/>
</dbReference>
<dbReference type="Pfam" id="PF13585">
    <property type="entry name" value="CHU_C"/>
    <property type="match status" value="1"/>
</dbReference>
<dbReference type="SMART" id="SM00710">
    <property type="entry name" value="PbH1"/>
    <property type="match status" value="12"/>
</dbReference>
<dbReference type="OrthoDB" id="599473at2"/>
<dbReference type="InterPro" id="IPR006626">
    <property type="entry name" value="PbH1"/>
</dbReference>
<evidence type="ECO:0000313" key="4">
    <source>
        <dbReference type="Proteomes" id="UP000186917"/>
    </source>
</evidence>
<dbReference type="Gene3D" id="2.60.40.10">
    <property type="entry name" value="Immunoglobulins"/>
    <property type="match status" value="2"/>
</dbReference>
<dbReference type="Gene3D" id="2.160.20.10">
    <property type="entry name" value="Single-stranded right-handed beta-helix, Pectin lyase-like"/>
    <property type="match status" value="2"/>
</dbReference>
<dbReference type="EMBL" id="FTOR01000001">
    <property type="protein sequence ID" value="SIS67514.1"/>
    <property type="molecule type" value="Genomic_DNA"/>
</dbReference>
<dbReference type="InterPro" id="IPR007742">
    <property type="entry name" value="NosD_dom"/>
</dbReference>
<dbReference type="PROSITE" id="PS50093">
    <property type="entry name" value="PKD"/>
    <property type="match status" value="1"/>
</dbReference>
<dbReference type="InterPro" id="IPR000601">
    <property type="entry name" value="PKD_dom"/>
</dbReference>
<reference evidence="4" key="1">
    <citation type="submission" date="2017-01" db="EMBL/GenBank/DDBJ databases">
        <authorList>
            <person name="Varghese N."/>
            <person name="Submissions S."/>
        </authorList>
    </citation>
    <scope>NUCLEOTIDE SEQUENCE [LARGE SCALE GENOMIC DNA]</scope>
    <source>
        <strain evidence="4">DSM 21054</strain>
    </source>
</reference>
<dbReference type="InterPro" id="IPR044023">
    <property type="entry name" value="Ig_7"/>
</dbReference>
<dbReference type="InterPro" id="IPR022409">
    <property type="entry name" value="PKD/Chitinase_dom"/>
</dbReference>
<keyword evidence="4" id="KW-1185">Reference proteome</keyword>
<dbReference type="NCBIfam" id="TIGR04131">
    <property type="entry name" value="Bac_Flav_CTERM"/>
    <property type="match status" value="1"/>
</dbReference>
<evidence type="ECO:0000256" key="1">
    <source>
        <dbReference type="SAM" id="SignalP"/>
    </source>
</evidence>
<name>A0A1N7L120_9BACT</name>
<protein>
    <submittedName>
        <fullName evidence="3">Gliding motility-associated C-terminal domain-containing protein</fullName>
    </submittedName>
</protein>
<feature type="domain" description="PKD" evidence="2">
    <location>
        <begin position="2143"/>
        <end position="2224"/>
    </location>
</feature>
<dbReference type="Pfam" id="PF19081">
    <property type="entry name" value="Ig_7"/>
    <property type="match status" value="1"/>
</dbReference>
<dbReference type="STRING" id="477680.SAMN05421788_101561"/>
<proteinExistence type="predicted"/>
<dbReference type="InterPro" id="IPR011050">
    <property type="entry name" value="Pectin_lyase_fold/virulence"/>
</dbReference>
<accession>A0A1N7L120</accession>
<dbReference type="Pfam" id="PF18911">
    <property type="entry name" value="PKD_4"/>
    <property type="match status" value="1"/>
</dbReference>
<dbReference type="Pfam" id="PF17517">
    <property type="entry name" value="IgGFc_binding"/>
    <property type="match status" value="1"/>
</dbReference>
<keyword evidence="1" id="KW-0732">Signal</keyword>
<dbReference type="InterPro" id="IPR035234">
    <property type="entry name" value="IgGFc-bd_N"/>
</dbReference>
<dbReference type="SUPFAM" id="SSF49299">
    <property type="entry name" value="PKD domain"/>
    <property type="match status" value="1"/>
</dbReference>
<dbReference type="InterPro" id="IPR013783">
    <property type="entry name" value="Ig-like_fold"/>
</dbReference>
<dbReference type="RefSeq" id="WP_076375435.1">
    <property type="nucleotide sequence ID" value="NZ_AP017422.1"/>
</dbReference>
<evidence type="ECO:0000313" key="3">
    <source>
        <dbReference type="EMBL" id="SIS67514.1"/>
    </source>
</evidence>
<dbReference type="SUPFAM" id="SSF51126">
    <property type="entry name" value="Pectin lyase-like"/>
    <property type="match status" value="2"/>
</dbReference>
<dbReference type="Pfam" id="PF05048">
    <property type="entry name" value="NosD"/>
    <property type="match status" value="1"/>
</dbReference>
<dbReference type="SMART" id="SM00089">
    <property type="entry name" value="PKD"/>
    <property type="match status" value="1"/>
</dbReference>